<evidence type="ECO:0000313" key="1">
    <source>
        <dbReference type="EMBL" id="CAI9712579.1"/>
    </source>
</evidence>
<accession>A0ACB0FHU2</accession>
<dbReference type="EMBL" id="OX596091">
    <property type="protein sequence ID" value="CAI9712579.1"/>
    <property type="molecule type" value="Genomic_DNA"/>
</dbReference>
<reference evidence="1" key="1">
    <citation type="submission" date="2023-05" db="EMBL/GenBank/DDBJ databases">
        <authorList>
            <consortium name="ELIXIR-Norway"/>
        </authorList>
    </citation>
    <scope>NUCLEOTIDE SEQUENCE</scope>
</reference>
<name>A0ACB0FHU2_RANTA</name>
<proteinExistence type="predicted"/>
<sequence length="190" mass="19900">MDRARRARSGAARPARARLEGGGAPPRRPAPRASPHAAARAPRVSASPGRGARRSAPPHAAARAPSPRPPGSAALRAPGRRRPGGGRGKAEGGKTAGTRSGRGGCGEESRCRVFSHPVAAAPAAAAGRAAPHGAGCAPLSLRRSLLLPAAALCSRAPCPSARWQPQEQRRRRRRRLLQAPRRRLHLYLNF</sequence>
<gene>
    <name evidence="1" type="ORF">MRATA1EN3_LOCUS23792</name>
</gene>
<evidence type="ECO:0000313" key="2">
    <source>
        <dbReference type="Proteomes" id="UP001162501"/>
    </source>
</evidence>
<organism evidence="1 2">
    <name type="scientific">Rangifer tarandus platyrhynchus</name>
    <name type="common">Svalbard reindeer</name>
    <dbReference type="NCBI Taxonomy" id="3082113"/>
    <lineage>
        <taxon>Eukaryota</taxon>
        <taxon>Metazoa</taxon>
        <taxon>Chordata</taxon>
        <taxon>Craniata</taxon>
        <taxon>Vertebrata</taxon>
        <taxon>Euteleostomi</taxon>
        <taxon>Mammalia</taxon>
        <taxon>Eutheria</taxon>
        <taxon>Laurasiatheria</taxon>
        <taxon>Artiodactyla</taxon>
        <taxon>Ruminantia</taxon>
        <taxon>Pecora</taxon>
        <taxon>Cervidae</taxon>
        <taxon>Odocoileinae</taxon>
        <taxon>Rangifer</taxon>
    </lineage>
</organism>
<dbReference type="Proteomes" id="UP001162501">
    <property type="component" value="Chromosome 7"/>
</dbReference>
<protein>
    <submittedName>
        <fullName evidence="1">Uncharacterized protein</fullName>
    </submittedName>
</protein>